<organism evidence="3 4">
    <name type="scientific">Zymoseptoria brevis</name>
    <dbReference type="NCBI Taxonomy" id="1047168"/>
    <lineage>
        <taxon>Eukaryota</taxon>
        <taxon>Fungi</taxon>
        <taxon>Dikarya</taxon>
        <taxon>Ascomycota</taxon>
        <taxon>Pezizomycotina</taxon>
        <taxon>Dothideomycetes</taxon>
        <taxon>Dothideomycetidae</taxon>
        <taxon>Mycosphaerellales</taxon>
        <taxon>Mycosphaerellaceae</taxon>
        <taxon>Zymoseptoria</taxon>
    </lineage>
</organism>
<evidence type="ECO:0000256" key="1">
    <source>
        <dbReference type="SAM" id="MobiDB-lite"/>
    </source>
</evidence>
<feature type="compositionally biased region" description="Basic residues" evidence="1">
    <location>
        <begin position="301"/>
        <end position="313"/>
    </location>
</feature>
<dbReference type="Proteomes" id="UP000033647">
    <property type="component" value="Unassembled WGS sequence"/>
</dbReference>
<dbReference type="AlphaFoldDB" id="A0A0F4GC90"/>
<reference evidence="3 4" key="1">
    <citation type="submission" date="2015-03" db="EMBL/GenBank/DDBJ databases">
        <title>RNA-seq based gene annotation and comparative genomics of four Zymoseptoria species reveal species-specific pathogenicity related genes and transposable element activity.</title>
        <authorList>
            <person name="Grandaubert J."/>
            <person name="Bhattacharyya A."/>
            <person name="Stukenbrock E.H."/>
        </authorList>
    </citation>
    <scope>NUCLEOTIDE SEQUENCE [LARGE SCALE GENOMIC DNA]</scope>
    <source>
        <strain evidence="3 4">Zb18110</strain>
    </source>
</reference>
<feature type="chain" id="PRO_5002468583" evidence="2">
    <location>
        <begin position="21"/>
        <end position="560"/>
    </location>
</feature>
<proteinExistence type="predicted"/>
<name>A0A0F4GC90_9PEZI</name>
<protein>
    <submittedName>
        <fullName evidence="3">Uncharacterized protein</fullName>
    </submittedName>
</protein>
<accession>A0A0F4GC90</accession>
<evidence type="ECO:0000313" key="4">
    <source>
        <dbReference type="Proteomes" id="UP000033647"/>
    </source>
</evidence>
<feature type="region of interest" description="Disordered" evidence="1">
    <location>
        <begin position="289"/>
        <end position="315"/>
    </location>
</feature>
<evidence type="ECO:0000313" key="3">
    <source>
        <dbReference type="EMBL" id="KJX94944.1"/>
    </source>
</evidence>
<gene>
    <name evidence="3" type="ORF">TI39_contig4149g00015</name>
</gene>
<keyword evidence="4" id="KW-1185">Reference proteome</keyword>
<dbReference type="OrthoDB" id="3942083at2759"/>
<evidence type="ECO:0000256" key="2">
    <source>
        <dbReference type="SAM" id="SignalP"/>
    </source>
</evidence>
<feature type="signal peptide" evidence="2">
    <location>
        <begin position="1"/>
        <end position="20"/>
    </location>
</feature>
<dbReference type="EMBL" id="LAFY01004108">
    <property type="protein sequence ID" value="KJX94944.1"/>
    <property type="molecule type" value="Genomic_DNA"/>
</dbReference>
<keyword evidence="2" id="KW-0732">Signal</keyword>
<sequence>MLLVTVPGVILALLVRRASKTPRDKALAAIDSGSPDHYGYITREVFLPRRIRLLRKVNAPILDGAPELVCRRMRWNNERDITLEAPGWIQMAEALKAFGMTFETRDSLVFDCDNSFGMGHRIGHNDPRLPISPSWIFALGLAGRFGVRPDDGKWPKQLLADHHTPFGSDDTVPGRLPAYQWDDFEEPFPDWARNDATNPPAMPDFDMMTRARLAGLVGSVRFGDWPDSHISFTGHGPDEIGANLIDTLDVAILFWLAVGCLPMQYGRVIGLDNIVQEVTTEPVHLPVDLGSVPGGPFASSKGRRKKNPGKRHRNGTENIKASYLGALVTFTNDNIASKVAHAEVPHLYRLSATNNRVDALSNLAALVGAETAATHALSLEELQTSPEEMSELIADSGETLEAAMLELLVCITPFKYTRAFGAALSSLDDLIGSVRNMPSRILQVVVQAVVLTSREFRDLIVQSLRIIEDCMPTSLFIDIMNSPFDMEAILGTMKKFPVDLGILLPELTSEEKLVRWQIPYTYVLLLTLRAALKSAYLRASLDSQPLFNLVPGMDDVGYVQ</sequence>
<comment type="caution">
    <text evidence="3">The sequence shown here is derived from an EMBL/GenBank/DDBJ whole genome shotgun (WGS) entry which is preliminary data.</text>
</comment>